<keyword evidence="2" id="KW-1185">Reference proteome</keyword>
<dbReference type="Proteomes" id="UP000811255">
    <property type="component" value="Unassembled WGS sequence"/>
</dbReference>
<organism evidence="1 2">
    <name type="scientific">Croceibacterium selenioxidans</name>
    <dbReference type="NCBI Taxonomy" id="2838833"/>
    <lineage>
        <taxon>Bacteria</taxon>
        <taxon>Pseudomonadati</taxon>
        <taxon>Pseudomonadota</taxon>
        <taxon>Alphaproteobacteria</taxon>
        <taxon>Sphingomonadales</taxon>
        <taxon>Erythrobacteraceae</taxon>
        <taxon>Croceibacterium</taxon>
    </lineage>
</organism>
<reference evidence="1 2" key="1">
    <citation type="submission" date="2021-05" db="EMBL/GenBank/DDBJ databases">
        <title>Croceibacterium sp. LX-88 genome sequence.</title>
        <authorList>
            <person name="Luo X."/>
        </authorList>
    </citation>
    <scope>NUCLEOTIDE SEQUENCE [LARGE SCALE GENOMIC DNA]</scope>
    <source>
        <strain evidence="1 2">LX-88</strain>
    </source>
</reference>
<gene>
    <name evidence="1" type="ORF">KK137_04760</name>
</gene>
<proteinExistence type="predicted"/>
<dbReference type="EMBL" id="JAHFVK010000001">
    <property type="protein sequence ID" value="MBT2133638.1"/>
    <property type="molecule type" value="Genomic_DNA"/>
</dbReference>
<dbReference type="RefSeq" id="WP_214534943.1">
    <property type="nucleotide sequence ID" value="NZ_JAHFVK010000001.1"/>
</dbReference>
<accession>A0ABS5W1J4</accession>
<comment type="caution">
    <text evidence="1">The sequence shown here is derived from an EMBL/GenBank/DDBJ whole genome shotgun (WGS) entry which is preliminary data.</text>
</comment>
<evidence type="ECO:0000313" key="2">
    <source>
        <dbReference type="Proteomes" id="UP000811255"/>
    </source>
</evidence>
<name>A0ABS5W1J4_9SPHN</name>
<sequence>MIPRFDRIHAETEPGVASAENGLVVLDGPDGVAITMTAIAAAGTGHSLIAAAEAAERQIADKDDD</sequence>
<evidence type="ECO:0000313" key="1">
    <source>
        <dbReference type="EMBL" id="MBT2133638.1"/>
    </source>
</evidence>
<protein>
    <submittedName>
        <fullName evidence="1">Uncharacterized protein</fullName>
    </submittedName>
</protein>